<dbReference type="SUPFAM" id="SSF52540">
    <property type="entry name" value="P-loop containing nucleoside triphosphate hydrolases"/>
    <property type="match status" value="1"/>
</dbReference>
<comment type="caution">
    <text evidence="1">The sequence shown here is derived from an EMBL/GenBank/DDBJ whole genome shotgun (WGS) entry which is preliminary data.</text>
</comment>
<evidence type="ECO:0008006" key="3">
    <source>
        <dbReference type="Google" id="ProtNLM"/>
    </source>
</evidence>
<reference evidence="1" key="1">
    <citation type="submission" date="2021-04" db="EMBL/GenBank/DDBJ databases">
        <authorList>
            <person name="Vanwijnsberghe S."/>
        </authorList>
    </citation>
    <scope>NUCLEOTIDE SEQUENCE</scope>
    <source>
        <strain evidence="1">LMG 31841</strain>
    </source>
</reference>
<sequence length="62" mass="6434">MTSRIGSPDTQADIDVRNCLAQVPPRSFVMVAGAGSGKTTSLIKALAHLGEARGKALRRAGQ</sequence>
<keyword evidence="2" id="KW-1185">Reference proteome</keyword>
<dbReference type="Proteomes" id="UP000789704">
    <property type="component" value="Unassembled WGS sequence"/>
</dbReference>
<dbReference type="RefSeq" id="WP_228876729.1">
    <property type="nucleotide sequence ID" value="NZ_CAJQZC010000004.1"/>
</dbReference>
<evidence type="ECO:0000313" key="2">
    <source>
        <dbReference type="Proteomes" id="UP000789704"/>
    </source>
</evidence>
<protein>
    <recommendedName>
        <fullName evidence="3">UvrD-like helicase ATP-binding domain-containing protein</fullName>
    </recommendedName>
</protein>
<evidence type="ECO:0000313" key="1">
    <source>
        <dbReference type="EMBL" id="CAG4896965.1"/>
    </source>
</evidence>
<name>A0A9N8RVB9_9BURK</name>
<dbReference type="EMBL" id="CAJQZC010000004">
    <property type="protein sequence ID" value="CAG4896965.1"/>
    <property type="molecule type" value="Genomic_DNA"/>
</dbReference>
<dbReference type="Gene3D" id="3.40.50.300">
    <property type="entry name" value="P-loop containing nucleotide triphosphate hydrolases"/>
    <property type="match status" value="1"/>
</dbReference>
<accession>A0A9N8RVB9</accession>
<proteinExistence type="predicted"/>
<dbReference type="InterPro" id="IPR027417">
    <property type="entry name" value="P-loop_NTPase"/>
</dbReference>
<organism evidence="1 2">
    <name type="scientific">Paraburkholderia saeva</name>
    <dbReference type="NCBI Taxonomy" id="2777537"/>
    <lineage>
        <taxon>Bacteria</taxon>
        <taxon>Pseudomonadati</taxon>
        <taxon>Pseudomonadota</taxon>
        <taxon>Betaproteobacteria</taxon>
        <taxon>Burkholderiales</taxon>
        <taxon>Burkholderiaceae</taxon>
        <taxon>Paraburkholderia</taxon>
    </lineage>
</organism>
<gene>
    <name evidence="1" type="ORF">LMG31841_02392</name>
</gene>
<dbReference type="AlphaFoldDB" id="A0A9N8RVB9"/>